<protein>
    <submittedName>
        <fullName evidence="1">Uncharacterized protein</fullName>
    </submittedName>
</protein>
<feature type="non-terminal residue" evidence="1">
    <location>
        <position position="1"/>
    </location>
</feature>
<evidence type="ECO:0000313" key="1">
    <source>
        <dbReference type="EMBL" id="MCI94231.1"/>
    </source>
</evidence>
<name>A0A392W4W3_9FABA</name>
<dbReference type="AlphaFoldDB" id="A0A392W4W3"/>
<accession>A0A392W4W3</accession>
<evidence type="ECO:0000313" key="2">
    <source>
        <dbReference type="Proteomes" id="UP000265520"/>
    </source>
</evidence>
<organism evidence="1 2">
    <name type="scientific">Trifolium medium</name>
    <dbReference type="NCBI Taxonomy" id="97028"/>
    <lineage>
        <taxon>Eukaryota</taxon>
        <taxon>Viridiplantae</taxon>
        <taxon>Streptophyta</taxon>
        <taxon>Embryophyta</taxon>
        <taxon>Tracheophyta</taxon>
        <taxon>Spermatophyta</taxon>
        <taxon>Magnoliopsida</taxon>
        <taxon>eudicotyledons</taxon>
        <taxon>Gunneridae</taxon>
        <taxon>Pentapetalae</taxon>
        <taxon>rosids</taxon>
        <taxon>fabids</taxon>
        <taxon>Fabales</taxon>
        <taxon>Fabaceae</taxon>
        <taxon>Papilionoideae</taxon>
        <taxon>50 kb inversion clade</taxon>
        <taxon>NPAAA clade</taxon>
        <taxon>Hologalegina</taxon>
        <taxon>IRL clade</taxon>
        <taxon>Trifolieae</taxon>
        <taxon>Trifolium</taxon>
    </lineage>
</organism>
<keyword evidence="2" id="KW-1185">Reference proteome</keyword>
<comment type="caution">
    <text evidence="1">The sequence shown here is derived from an EMBL/GenBank/DDBJ whole genome shotgun (WGS) entry which is preliminary data.</text>
</comment>
<reference evidence="1 2" key="1">
    <citation type="journal article" date="2018" name="Front. Plant Sci.">
        <title>Red Clover (Trifolium pratense) and Zigzag Clover (T. medium) - A Picture of Genomic Similarities and Differences.</title>
        <authorList>
            <person name="Dluhosova J."/>
            <person name="Istvanek J."/>
            <person name="Nedelnik J."/>
            <person name="Repkova J."/>
        </authorList>
    </citation>
    <scope>NUCLEOTIDE SEQUENCE [LARGE SCALE GENOMIC DNA]</scope>
    <source>
        <strain evidence="2">cv. 10/8</strain>
        <tissue evidence="1">Leaf</tissue>
    </source>
</reference>
<dbReference type="EMBL" id="LXQA011350809">
    <property type="protein sequence ID" value="MCI94231.1"/>
    <property type="molecule type" value="Genomic_DNA"/>
</dbReference>
<proteinExistence type="predicted"/>
<sequence>GQDLLENSPETQELTHGAKYLMTNAKKLSGNFAWGEIMAPGARIRML</sequence>
<dbReference type="Proteomes" id="UP000265520">
    <property type="component" value="Unassembled WGS sequence"/>
</dbReference>